<gene>
    <name evidence="4" type="ORF">SAMN05421781_2529</name>
</gene>
<dbReference type="Gene3D" id="3.40.50.1820">
    <property type="entry name" value="alpha/beta hydrolase"/>
    <property type="match status" value="1"/>
</dbReference>
<dbReference type="InterPro" id="IPR013094">
    <property type="entry name" value="AB_hydrolase_3"/>
</dbReference>
<dbReference type="Proteomes" id="UP000199488">
    <property type="component" value="Unassembled WGS sequence"/>
</dbReference>
<dbReference type="STRING" id="1122204.SAMN05421781_2529"/>
<proteinExistence type="predicted"/>
<sequence>MKRQTPKRKLQYWILSLLGLFAAGFSAFILYTSWHEDRSVMSVVTNLADGSTGTGKDGPYPDRPEYQLPEETEARYDYEKMTLNGMDNYVLENEQTAEKKIIYLHGGGYVSQPNPRHFQWLAGVQDQTDSTVMLPVYPKAPQHQYEENFEKLVPLYTQTLENTEAENIVIMGDSAGGGLALALAQELDRQDIEQPGDIIMLSPWLDVSMTNPGIQDLTSVDPFLDLEWLLNAGASYAGDADLKNPMVSPIYGDMTGLGDMTLIVGTHELFLADARKFSEITDEKNIPINYYEYPEMPHVFQLQDTDEGRRATQQVVNIINDDADDTSTTD</sequence>
<accession>A0A1H2WWR8</accession>
<dbReference type="EMBL" id="FNNC01000006">
    <property type="protein sequence ID" value="SDW84948.1"/>
    <property type="molecule type" value="Genomic_DNA"/>
</dbReference>
<protein>
    <submittedName>
        <fullName evidence="4">Acetyl esterase/lipase</fullName>
    </submittedName>
</protein>
<keyword evidence="2" id="KW-0472">Membrane</keyword>
<reference evidence="4 5" key="1">
    <citation type="submission" date="2016-10" db="EMBL/GenBank/DDBJ databases">
        <authorList>
            <person name="de Groot N.N."/>
        </authorList>
    </citation>
    <scope>NUCLEOTIDE SEQUENCE [LARGE SCALE GENOMIC DNA]</scope>
    <source>
        <strain evidence="4 5">DSM 23126</strain>
    </source>
</reference>
<evidence type="ECO:0000259" key="3">
    <source>
        <dbReference type="Pfam" id="PF07859"/>
    </source>
</evidence>
<dbReference type="RefSeq" id="WP_091615749.1">
    <property type="nucleotide sequence ID" value="NZ_FNNC01000006.1"/>
</dbReference>
<evidence type="ECO:0000313" key="5">
    <source>
        <dbReference type="Proteomes" id="UP000199488"/>
    </source>
</evidence>
<dbReference type="AlphaFoldDB" id="A0A1H2WWR8"/>
<evidence type="ECO:0000313" key="4">
    <source>
        <dbReference type="EMBL" id="SDW84948.1"/>
    </source>
</evidence>
<dbReference type="PANTHER" id="PTHR48081:SF8">
    <property type="entry name" value="ALPHA_BETA HYDROLASE FOLD-3 DOMAIN-CONTAINING PROTEIN-RELATED"/>
    <property type="match status" value="1"/>
</dbReference>
<evidence type="ECO:0000256" key="2">
    <source>
        <dbReference type="SAM" id="Phobius"/>
    </source>
</evidence>
<keyword evidence="2" id="KW-0812">Transmembrane</keyword>
<dbReference type="InterPro" id="IPR050300">
    <property type="entry name" value="GDXG_lipolytic_enzyme"/>
</dbReference>
<dbReference type="GO" id="GO:0016787">
    <property type="term" value="F:hydrolase activity"/>
    <property type="evidence" value="ECO:0007669"/>
    <property type="project" value="UniProtKB-KW"/>
</dbReference>
<feature type="domain" description="Alpha/beta hydrolase fold-3" evidence="3">
    <location>
        <begin position="101"/>
        <end position="301"/>
    </location>
</feature>
<dbReference type="PANTHER" id="PTHR48081">
    <property type="entry name" value="AB HYDROLASE SUPERFAMILY PROTEIN C4A8.06C"/>
    <property type="match status" value="1"/>
</dbReference>
<dbReference type="Pfam" id="PF07859">
    <property type="entry name" value="Abhydrolase_3"/>
    <property type="match status" value="1"/>
</dbReference>
<organism evidence="4 5">
    <name type="scientific">Marinococcus luteus</name>
    <dbReference type="NCBI Taxonomy" id="1122204"/>
    <lineage>
        <taxon>Bacteria</taxon>
        <taxon>Bacillati</taxon>
        <taxon>Bacillota</taxon>
        <taxon>Bacilli</taxon>
        <taxon>Bacillales</taxon>
        <taxon>Bacillaceae</taxon>
        <taxon>Marinococcus</taxon>
    </lineage>
</organism>
<dbReference type="InterPro" id="IPR029058">
    <property type="entry name" value="AB_hydrolase_fold"/>
</dbReference>
<dbReference type="SUPFAM" id="SSF53474">
    <property type="entry name" value="alpha/beta-Hydrolases"/>
    <property type="match status" value="1"/>
</dbReference>
<keyword evidence="2" id="KW-1133">Transmembrane helix</keyword>
<keyword evidence="1" id="KW-0378">Hydrolase</keyword>
<feature type="transmembrane region" description="Helical" evidence="2">
    <location>
        <begin position="12"/>
        <end position="34"/>
    </location>
</feature>
<name>A0A1H2WWR8_9BACI</name>
<keyword evidence="5" id="KW-1185">Reference proteome</keyword>
<dbReference type="OrthoDB" id="9815425at2"/>
<evidence type="ECO:0000256" key="1">
    <source>
        <dbReference type="ARBA" id="ARBA00022801"/>
    </source>
</evidence>